<gene>
    <name evidence="1" type="ORF">LPMP_203010</name>
</gene>
<dbReference type="KEGG" id="lpan:LPMP_203010"/>
<keyword evidence="2" id="KW-1185">Reference proteome</keyword>
<dbReference type="GeneID" id="22574512"/>
<accession>A0A088RNY0</accession>
<protein>
    <submittedName>
        <fullName evidence="1">Uncharacterized protein</fullName>
    </submittedName>
</protein>
<name>A0A088RNY0_LEIPA</name>
<organism evidence="1 2">
    <name type="scientific">Leishmania panamensis</name>
    <dbReference type="NCBI Taxonomy" id="5679"/>
    <lineage>
        <taxon>Eukaryota</taxon>
        <taxon>Discoba</taxon>
        <taxon>Euglenozoa</taxon>
        <taxon>Kinetoplastea</taxon>
        <taxon>Metakinetoplastina</taxon>
        <taxon>Trypanosomatida</taxon>
        <taxon>Trypanosomatidae</taxon>
        <taxon>Leishmaniinae</taxon>
        <taxon>Leishmania</taxon>
        <taxon>Leishmania guyanensis species complex</taxon>
    </lineage>
</organism>
<dbReference type="EMBL" id="CP009389">
    <property type="protein sequence ID" value="AIN97797.1"/>
    <property type="molecule type" value="Genomic_DNA"/>
</dbReference>
<proteinExistence type="predicted"/>
<dbReference type="VEuPathDB" id="TriTrypDB:LPMP_203010"/>
<reference evidence="1 2" key="1">
    <citation type="journal article" date="2015" name="Sci. Rep.">
        <title>The genome of Leishmania panamensis: insights into genomics of the L. (Viannia) subgenus.</title>
        <authorList>
            <person name="Llanes A."/>
            <person name="Restrepo C.M."/>
            <person name="Vecchio G.D."/>
            <person name="Anguizola F.J."/>
            <person name="Lleonart R."/>
        </authorList>
    </citation>
    <scope>NUCLEOTIDE SEQUENCE [LARGE SCALE GENOMIC DNA]</scope>
    <source>
        <strain evidence="1 2">MHOM/PA/94/PSC-1</strain>
    </source>
</reference>
<dbReference type="AlphaFoldDB" id="A0A088RNY0"/>
<sequence length="476" mass="52219">MTAHDGLFVGRLQEDVDASVRCLSQANTLTVDDAAPRLLSAITNYTKCAAATIHNSEKHDEVTEEAAALSVMVHMQRLSLVLNAVDTPARSSASASKSSMHTCVEEWATWLLGLESQPIAVVSKVALCLPPLQACWRGGYALGGARSTYVYRIEEAIGSFFSRAARKCVAEWTTYGTPLRTLLPPLRLLTTYARFRWARSCFRELGHMVSDGDLGAAEVRKAIAGATEATQGQQSKDIDFLSITNEVESCHVSKVSREVLLHAFKAIDWRVGNAVPTVKEVAPLVWCLFLRCRSYALHNHSLNHFSDFFAYEASARLVAQLLRFTVDGVRVCLERQAAEMHVARAEQLFTCDIPCLVLLTRLWFSWIGLASDGAAKLLPHLERSLRQLVSSTVKLRGIAEKKAPAPSMVAAREGSSGRTSKTEQEQLFIEVAWKVTPLSMSEIMSSTAAAPWTAAFARASDVRAVLDKRTIVALVP</sequence>
<dbReference type="eggNOG" id="ENOG502SMND">
    <property type="taxonomic scope" value="Eukaryota"/>
</dbReference>
<dbReference type="OrthoDB" id="262751at2759"/>
<dbReference type="Proteomes" id="UP000063063">
    <property type="component" value="Chromosome 20"/>
</dbReference>
<dbReference type="RefSeq" id="XP_010698504.1">
    <property type="nucleotide sequence ID" value="XM_010700202.1"/>
</dbReference>
<evidence type="ECO:0000313" key="1">
    <source>
        <dbReference type="EMBL" id="AIN97797.1"/>
    </source>
</evidence>
<evidence type="ECO:0000313" key="2">
    <source>
        <dbReference type="Proteomes" id="UP000063063"/>
    </source>
</evidence>
<dbReference type="VEuPathDB" id="TriTrypDB:LPAL13_200036000"/>